<dbReference type="KEGG" id="moy:CVS54_03229"/>
<dbReference type="AlphaFoldDB" id="A0A3Q9J798"/>
<dbReference type="Proteomes" id="UP000274841">
    <property type="component" value="Chromosome"/>
</dbReference>
<sequence>MFGDRSAVTQQGRLRGYLLAGRDAANCDLCGRRLPASLLVAAHIVPRSVSDEDHRKDFAAIAMLACNLGCNELFEQGYLVVDSEGAVRAGRDIETVALQVVVEELVERLCTAHNTNTAADFARHHRLVWA</sequence>
<dbReference type="Pfam" id="PF13391">
    <property type="entry name" value="HNH_2"/>
    <property type="match status" value="1"/>
</dbReference>
<accession>A0A3Q9J798</accession>
<dbReference type="InterPro" id="IPR003615">
    <property type="entry name" value="HNH_nuc"/>
</dbReference>
<evidence type="ECO:0000313" key="2">
    <source>
        <dbReference type="EMBL" id="AZS41868.1"/>
    </source>
</evidence>
<evidence type="ECO:0000313" key="3">
    <source>
        <dbReference type="Proteomes" id="UP000274841"/>
    </source>
</evidence>
<gene>
    <name evidence="2" type="ORF">CVS54_03229</name>
</gene>
<protein>
    <recommendedName>
        <fullName evidence="1">HNH nuclease domain-containing protein</fullName>
    </recommendedName>
</protein>
<organism evidence="2 3">
    <name type="scientific">Microbacterium oxydans</name>
    <dbReference type="NCBI Taxonomy" id="82380"/>
    <lineage>
        <taxon>Bacteria</taxon>
        <taxon>Bacillati</taxon>
        <taxon>Actinomycetota</taxon>
        <taxon>Actinomycetes</taxon>
        <taxon>Micrococcales</taxon>
        <taxon>Microbacteriaceae</taxon>
        <taxon>Microbacterium</taxon>
    </lineage>
</organism>
<name>A0A3Q9J798_9MICO</name>
<reference evidence="2 3" key="1">
    <citation type="submission" date="2018-08" db="EMBL/GenBank/DDBJ databases">
        <title>Microbacterium oxydans strain HG3.</title>
        <authorList>
            <person name="ORTET P."/>
        </authorList>
    </citation>
    <scope>NUCLEOTIDE SEQUENCE [LARGE SCALE GENOMIC DNA]</scope>
    <source>
        <strain evidence="2 3">HG3</strain>
    </source>
</reference>
<evidence type="ECO:0000259" key="1">
    <source>
        <dbReference type="Pfam" id="PF13391"/>
    </source>
</evidence>
<proteinExistence type="predicted"/>
<dbReference type="RefSeq" id="WP_338068258.1">
    <property type="nucleotide sequence ID" value="NZ_CP031422.1"/>
</dbReference>
<dbReference type="EMBL" id="CP031422">
    <property type="protein sequence ID" value="AZS41868.1"/>
    <property type="molecule type" value="Genomic_DNA"/>
</dbReference>
<feature type="domain" description="HNH nuclease" evidence="1">
    <location>
        <begin position="27"/>
        <end position="55"/>
    </location>
</feature>